<dbReference type="InterPro" id="IPR034254">
    <property type="entry name" value="DNAJC17_RRM"/>
</dbReference>
<comment type="function">
    <text evidence="6">May negatively affect PAX8-induced thyroglobulin/TG transcription.</text>
</comment>
<organism evidence="10 11">
    <name type="scientific">Elysia crispata</name>
    <name type="common">lettuce slug</name>
    <dbReference type="NCBI Taxonomy" id="231223"/>
    <lineage>
        <taxon>Eukaryota</taxon>
        <taxon>Metazoa</taxon>
        <taxon>Spiralia</taxon>
        <taxon>Lophotrochozoa</taxon>
        <taxon>Mollusca</taxon>
        <taxon>Gastropoda</taxon>
        <taxon>Heterobranchia</taxon>
        <taxon>Euthyneura</taxon>
        <taxon>Panpulmonata</taxon>
        <taxon>Sacoglossa</taxon>
        <taxon>Placobranchoidea</taxon>
        <taxon>Plakobranchidae</taxon>
        <taxon>Elysia</taxon>
    </lineage>
</organism>
<dbReference type="CDD" id="cd06257">
    <property type="entry name" value="DnaJ"/>
    <property type="match status" value="1"/>
</dbReference>
<dbReference type="Proteomes" id="UP001283361">
    <property type="component" value="Unassembled WGS sequence"/>
</dbReference>
<evidence type="ECO:0000256" key="4">
    <source>
        <dbReference type="ARBA" id="ARBA00023186"/>
    </source>
</evidence>
<dbReference type="FunFam" id="1.10.287.110:FF:000059">
    <property type="entry name" value="dnaJ homolog subfamily C member 17"/>
    <property type="match status" value="1"/>
</dbReference>
<dbReference type="GO" id="GO:0000390">
    <property type="term" value="P:spliceosomal complex disassembly"/>
    <property type="evidence" value="ECO:0007669"/>
    <property type="project" value="TreeGrafter"/>
</dbReference>
<protein>
    <recommendedName>
        <fullName evidence="7">DnaJ homolog subfamily C member 17</fullName>
    </recommendedName>
</protein>
<dbReference type="InterPro" id="IPR012677">
    <property type="entry name" value="Nucleotide-bd_a/b_plait_sf"/>
</dbReference>
<evidence type="ECO:0000256" key="8">
    <source>
        <dbReference type="SAM" id="MobiDB-lite"/>
    </source>
</evidence>
<keyword evidence="3" id="KW-0963">Cytoplasm</keyword>
<evidence type="ECO:0000313" key="10">
    <source>
        <dbReference type="EMBL" id="KAK3763753.1"/>
    </source>
</evidence>
<dbReference type="GO" id="GO:0005737">
    <property type="term" value="C:cytoplasm"/>
    <property type="evidence" value="ECO:0007669"/>
    <property type="project" value="UniProtKB-SubCell"/>
</dbReference>
<accession>A0AAE1DBW2</accession>
<dbReference type="PROSITE" id="PS50076">
    <property type="entry name" value="DNAJ_2"/>
    <property type="match status" value="1"/>
</dbReference>
<dbReference type="PANTHER" id="PTHR44313">
    <property type="entry name" value="DNAJ HOMOLOG SUBFAMILY C MEMBER 17"/>
    <property type="match status" value="1"/>
</dbReference>
<dbReference type="EMBL" id="JAWDGP010004501">
    <property type="protein sequence ID" value="KAK3763753.1"/>
    <property type="molecule type" value="Genomic_DNA"/>
</dbReference>
<dbReference type="Gene3D" id="3.30.70.330">
    <property type="match status" value="1"/>
</dbReference>
<dbReference type="AlphaFoldDB" id="A0AAE1DBW2"/>
<dbReference type="InterPro" id="IPR036869">
    <property type="entry name" value="J_dom_sf"/>
</dbReference>
<gene>
    <name evidence="10" type="ORF">RRG08_065717</name>
</gene>
<dbReference type="Gene3D" id="1.10.287.110">
    <property type="entry name" value="DnaJ domain"/>
    <property type="match status" value="1"/>
</dbReference>
<dbReference type="GO" id="GO:0005681">
    <property type="term" value="C:spliceosomal complex"/>
    <property type="evidence" value="ECO:0007669"/>
    <property type="project" value="TreeGrafter"/>
</dbReference>
<comment type="caution">
    <text evidence="10">The sequence shown here is derived from an EMBL/GenBank/DDBJ whole genome shotgun (WGS) entry which is preliminary data.</text>
</comment>
<dbReference type="PANTHER" id="PTHR44313:SF1">
    <property type="entry name" value="DNAJ HOMOLOG SUBFAMILY C MEMBER 17"/>
    <property type="match status" value="1"/>
</dbReference>
<reference evidence="10" key="1">
    <citation type="journal article" date="2023" name="G3 (Bethesda)">
        <title>A reference genome for the long-term kleptoplast-retaining sea slug Elysia crispata morphotype clarki.</title>
        <authorList>
            <person name="Eastman K.E."/>
            <person name="Pendleton A.L."/>
            <person name="Shaikh M.A."/>
            <person name="Suttiyut T."/>
            <person name="Ogas R."/>
            <person name="Tomko P."/>
            <person name="Gavelis G."/>
            <person name="Widhalm J.R."/>
            <person name="Wisecaver J.H."/>
        </authorList>
    </citation>
    <scope>NUCLEOTIDE SEQUENCE</scope>
    <source>
        <strain evidence="10">ECLA1</strain>
    </source>
</reference>
<evidence type="ECO:0000256" key="5">
    <source>
        <dbReference type="ARBA" id="ARBA00023242"/>
    </source>
</evidence>
<dbReference type="SUPFAM" id="SSF46565">
    <property type="entry name" value="Chaperone J-domain"/>
    <property type="match status" value="1"/>
</dbReference>
<keyword evidence="5" id="KW-0539">Nucleus</keyword>
<keyword evidence="4" id="KW-0143">Chaperone</keyword>
<evidence type="ECO:0000256" key="1">
    <source>
        <dbReference type="ARBA" id="ARBA00004123"/>
    </source>
</evidence>
<dbReference type="CDD" id="cd12429">
    <property type="entry name" value="RRM_DNAJC17"/>
    <property type="match status" value="1"/>
</dbReference>
<feature type="domain" description="J" evidence="9">
    <location>
        <begin position="9"/>
        <end position="74"/>
    </location>
</feature>
<evidence type="ECO:0000256" key="2">
    <source>
        <dbReference type="ARBA" id="ARBA00004496"/>
    </source>
</evidence>
<evidence type="ECO:0000256" key="7">
    <source>
        <dbReference type="ARBA" id="ARBA00074360"/>
    </source>
</evidence>
<dbReference type="Pfam" id="PF00226">
    <property type="entry name" value="DnaJ"/>
    <property type="match status" value="1"/>
</dbReference>
<dbReference type="PRINTS" id="PR00625">
    <property type="entry name" value="JDOMAIN"/>
</dbReference>
<name>A0AAE1DBW2_9GAST</name>
<proteinExistence type="predicted"/>
<dbReference type="SMART" id="SM00271">
    <property type="entry name" value="DnaJ"/>
    <property type="match status" value="1"/>
</dbReference>
<evidence type="ECO:0000256" key="6">
    <source>
        <dbReference type="ARBA" id="ARBA00053783"/>
    </source>
</evidence>
<evidence type="ECO:0000313" key="11">
    <source>
        <dbReference type="Proteomes" id="UP001283361"/>
    </source>
</evidence>
<evidence type="ECO:0000256" key="3">
    <source>
        <dbReference type="ARBA" id="ARBA00022490"/>
    </source>
</evidence>
<comment type="subcellular location">
    <subcellularLocation>
        <location evidence="2">Cytoplasm</location>
    </subcellularLocation>
    <subcellularLocation>
        <location evidence="1">Nucleus</location>
    </subcellularLocation>
</comment>
<evidence type="ECO:0000259" key="9">
    <source>
        <dbReference type="PROSITE" id="PS50076"/>
    </source>
</evidence>
<dbReference type="InterPro" id="IPR001623">
    <property type="entry name" value="DnaJ_domain"/>
</dbReference>
<sequence>MAKKLFSKDLYAILGVQEEASEKEIIKGYRKKALKCHPDKNPDNPKAAELFHELSEALEVLTDIAARTAYDQSRKAKKAVIERNKVLDSKRKKFKEDLEAREQAAFEQTHKQRDIANEQKLAAEIARLRKDGSRLLEQEQERLRKELRKQASETQGAQAEEGDGESARIKLKWKAAKEDPDNGGYTTDYLNRIFSCYGRISTLLVSAKRKGSAIIEYESTGVSSDILEETGHKDNPLSLIWLSGKLSKNSSSSSDAQSDASLFGSRDSSFINSGTCSVGKPGKISFCGLGLGMASSQGNVPNSKGNNEHKDFESLVLMRMRQAEERKRLTEQMVKEDEEG</sequence>
<keyword evidence="11" id="KW-1185">Reference proteome</keyword>
<feature type="region of interest" description="Disordered" evidence="8">
    <location>
        <begin position="146"/>
        <end position="165"/>
    </location>
</feature>
<dbReference type="InterPro" id="IPR052094">
    <property type="entry name" value="Pre-mRNA-splicing_ERAD"/>
</dbReference>